<dbReference type="Proteomes" id="UP000290588">
    <property type="component" value="Unassembled WGS sequence"/>
</dbReference>
<proteinExistence type="predicted"/>
<evidence type="ECO:0000313" key="3">
    <source>
        <dbReference type="Proteomes" id="UP000262582"/>
    </source>
</evidence>
<dbReference type="KEGG" id="aell:AELL_2074"/>
<dbReference type="SUPFAM" id="SSF50494">
    <property type="entry name" value="Trypsin-like serine proteases"/>
    <property type="match status" value="1"/>
</dbReference>
<evidence type="ECO:0000313" key="1">
    <source>
        <dbReference type="EMBL" id="AXX95716.1"/>
    </source>
</evidence>
<dbReference type="OrthoDB" id="1267024at2"/>
<name>A0A347UA38_9BACT</name>
<dbReference type="EMBL" id="CP032097">
    <property type="protein sequence ID" value="AXX95716.1"/>
    <property type="molecule type" value="Genomic_DNA"/>
</dbReference>
<dbReference type="InterPro" id="IPR043504">
    <property type="entry name" value="Peptidase_S1_PA_chymotrypsin"/>
</dbReference>
<reference evidence="1 3" key="2">
    <citation type="submission" date="2018-08" db="EMBL/GenBank/DDBJ databases">
        <title>Complete genome of the Arcobacter ellisii type strain LMG 26155.</title>
        <authorList>
            <person name="Miller W.G."/>
            <person name="Yee E."/>
            <person name="Bono J.L."/>
        </authorList>
    </citation>
    <scope>NUCLEOTIDE SEQUENCE [LARGE SCALE GENOMIC DNA]</scope>
    <source>
        <strain evidence="1 3">LMG 26155</strain>
    </source>
</reference>
<dbReference type="RefSeq" id="WP_118917886.1">
    <property type="nucleotide sequence ID" value="NZ_CP032097.1"/>
</dbReference>
<dbReference type="InterPro" id="IPR009003">
    <property type="entry name" value="Peptidase_S1_PA"/>
</dbReference>
<protein>
    <recommendedName>
        <fullName evidence="5">Trypsin-like peptidase domain-containing protein</fullName>
    </recommendedName>
</protein>
<organism evidence="2 4">
    <name type="scientific">Arcobacter ellisii</name>
    <dbReference type="NCBI Taxonomy" id="913109"/>
    <lineage>
        <taxon>Bacteria</taxon>
        <taxon>Pseudomonadati</taxon>
        <taxon>Campylobacterota</taxon>
        <taxon>Epsilonproteobacteria</taxon>
        <taxon>Campylobacterales</taxon>
        <taxon>Arcobacteraceae</taxon>
        <taxon>Arcobacter</taxon>
    </lineage>
</organism>
<dbReference type="Gene3D" id="2.40.10.10">
    <property type="entry name" value="Trypsin-like serine proteases"/>
    <property type="match status" value="1"/>
</dbReference>
<evidence type="ECO:0000313" key="4">
    <source>
        <dbReference type="Proteomes" id="UP000290588"/>
    </source>
</evidence>
<reference evidence="2 4" key="1">
    <citation type="submission" date="2017-09" db="EMBL/GenBank/DDBJ databases">
        <title>Genomics of the genus Arcobacter.</title>
        <authorList>
            <person name="Perez-Cataluna A."/>
            <person name="Figueras M.J."/>
            <person name="Salas-Masso N."/>
        </authorList>
    </citation>
    <scope>NUCLEOTIDE SEQUENCE [LARGE SCALE GENOMIC DNA]</scope>
    <source>
        <strain evidence="2 4">CECT 7837</strain>
    </source>
</reference>
<gene>
    <name evidence="1" type="ORF">AELL_2074</name>
    <name evidence="2" type="ORF">CP962_04665</name>
</gene>
<dbReference type="Proteomes" id="UP000262582">
    <property type="component" value="Chromosome"/>
</dbReference>
<sequence>MPNNKHVIDKVEMLTVKITLKIDNSSEVGTGVILQSNNEFYVITVHHTIFGKNADYKTKIENLIVEDFTGTNISILNIESLNTLALLKIDNLNFELPKLVVLDKAHYDKKYYLRGFPEAINGGNNSHPFNDVTCDQRTTTSITLKINNMNDDSSADDAIDNINGLSGSGVFFEQYNKLYIVGCINELLNSSGVFNGAKANTLIDLYKSNLFNIEFDEFKTIEDITEQMKKDKIKITQDELNNFKEKENINFNHLNRKHETIFPQIDVFKKNKLRIEQYLNGEIVIDELTVIHTKFKDSWLHLLENMLEYIESNYSDSIETKYIGQTRIIELLSYIKESINNEFEFITNSLLDKLSGYVMSKWLLDCNINFVVEDI</sequence>
<dbReference type="EMBL" id="NXIG01000004">
    <property type="protein sequence ID" value="RXI31409.1"/>
    <property type="molecule type" value="Genomic_DNA"/>
</dbReference>
<evidence type="ECO:0000313" key="2">
    <source>
        <dbReference type="EMBL" id="RXI31409.1"/>
    </source>
</evidence>
<accession>A0A347UA38</accession>
<evidence type="ECO:0008006" key="5">
    <source>
        <dbReference type="Google" id="ProtNLM"/>
    </source>
</evidence>
<dbReference type="AlphaFoldDB" id="A0A347UA38"/>
<keyword evidence="3" id="KW-1185">Reference proteome</keyword>